<organism evidence="3 4">
    <name type="scientific">Evansella tamaricis</name>
    <dbReference type="NCBI Taxonomy" id="2069301"/>
    <lineage>
        <taxon>Bacteria</taxon>
        <taxon>Bacillati</taxon>
        <taxon>Bacillota</taxon>
        <taxon>Bacilli</taxon>
        <taxon>Bacillales</taxon>
        <taxon>Bacillaceae</taxon>
        <taxon>Evansella</taxon>
    </lineage>
</organism>
<dbReference type="PIRSF" id="PIRSF038973">
    <property type="entry name" value="SpoIIM"/>
    <property type="match status" value="1"/>
</dbReference>
<evidence type="ECO:0000256" key="1">
    <source>
        <dbReference type="PIRNR" id="PIRNR038973"/>
    </source>
</evidence>
<keyword evidence="2" id="KW-1133">Transmembrane helix</keyword>
<dbReference type="InterPro" id="IPR014196">
    <property type="entry name" value="SpoIIM"/>
</dbReference>
<keyword evidence="1 2" id="KW-0812">Transmembrane</keyword>
<comment type="subcellular location">
    <subcellularLocation>
        <location evidence="1">Cell membrane</location>
        <topology evidence="1">Multi-pass membrane protein</topology>
    </subcellularLocation>
    <text evidence="1">Localizes to the sporulation septum and to the second division site within the mother cell. Before the start of engulfment localizes to the septal midpoint, then spreads throughout the septum prior to becoming enriched at the leading edge of the engulfing membrane, where it remains until the completion of membrane migration. Some remain partially trapped at the septum during engulfment and upon completion of engulfment become dispersed in the outer forespore membrane. Localization of the MPD complex to the septal membrane is dependent on SpoIIB.</text>
</comment>
<accession>A0ABS6JM56</accession>
<reference evidence="3 4" key="1">
    <citation type="submission" date="2021-06" db="EMBL/GenBank/DDBJ databases">
        <title>Bacillus sp. RD4P76, an endophyte from a halophyte.</title>
        <authorList>
            <person name="Sun J.-Q."/>
        </authorList>
    </citation>
    <scope>NUCLEOTIDE SEQUENCE [LARGE SCALE GENOMIC DNA]</scope>
    <source>
        <strain evidence="3 4">CGMCC 1.15917</strain>
    </source>
</reference>
<dbReference type="InterPro" id="IPR002798">
    <property type="entry name" value="SpoIIM-like"/>
</dbReference>
<name>A0ABS6JM56_9BACI</name>
<dbReference type="NCBIfam" id="TIGR02831">
    <property type="entry name" value="spo_II_M"/>
    <property type="match status" value="1"/>
</dbReference>
<evidence type="ECO:0000313" key="4">
    <source>
        <dbReference type="Proteomes" id="UP000784880"/>
    </source>
</evidence>
<comment type="caution">
    <text evidence="3">The sequence shown here is derived from an EMBL/GenBank/DDBJ whole genome shotgun (WGS) entry which is preliminary data.</text>
</comment>
<feature type="transmembrane region" description="Helical" evidence="2">
    <location>
        <begin position="141"/>
        <end position="161"/>
    </location>
</feature>
<keyword evidence="1" id="KW-0749">Sporulation</keyword>
<sequence length="213" mass="23911">MKRMGYVKRSIIDHLDEHLPIYIFSIVLLSMGVIFGAIIVNSLSFSQKNDLYAYLSLFFGQVEDGEFASSSAMFTQSFAHYSKLIGLMWFLGLSVIGLPIIFVLLFIKGLVIGFTVGFLVSQMGMDGFVLSFASIFPQNVLLIPIFIIVTTVATSFSMKIWRQVTRRGHEPIFQYFLSYSLFLLFIGAFIAVVAAYEAYVSPTIMKTVLQLIS</sequence>
<dbReference type="EMBL" id="JAHQCS010000184">
    <property type="protein sequence ID" value="MBU9714756.1"/>
    <property type="molecule type" value="Genomic_DNA"/>
</dbReference>
<keyword evidence="4" id="KW-1185">Reference proteome</keyword>
<feature type="transmembrane region" description="Helical" evidence="2">
    <location>
        <begin position="114"/>
        <end position="135"/>
    </location>
</feature>
<evidence type="ECO:0000256" key="2">
    <source>
        <dbReference type="SAM" id="Phobius"/>
    </source>
</evidence>
<gene>
    <name evidence="3" type="primary">spoIIM</name>
    <name evidence="3" type="ORF">KS419_23715</name>
</gene>
<keyword evidence="1" id="KW-1003">Cell membrane</keyword>
<dbReference type="Pfam" id="PF01944">
    <property type="entry name" value="SpoIIM"/>
    <property type="match status" value="1"/>
</dbReference>
<feature type="transmembrane region" description="Helical" evidence="2">
    <location>
        <begin position="87"/>
        <end position="107"/>
    </location>
</feature>
<dbReference type="RefSeq" id="WP_217069574.1">
    <property type="nucleotide sequence ID" value="NZ_JAHQCS010000184.1"/>
</dbReference>
<keyword evidence="1 2" id="KW-0472">Membrane</keyword>
<evidence type="ECO:0000313" key="3">
    <source>
        <dbReference type="EMBL" id="MBU9714756.1"/>
    </source>
</evidence>
<proteinExistence type="predicted"/>
<protein>
    <recommendedName>
        <fullName evidence="1">Stage II sporulation protein M</fullName>
    </recommendedName>
</protein>
<feature type="transmembrane region" description="Helical" evidence="2">
    <location>
        <begin position="173"/>
        <end position="196"/>
    </location>
</feature>
<dbReference type="Proteomes" id="UP000784880">
    <property type="component" value="Unassembled WGS sequence"/>
</dbReference>
<feature type="transmembrane region" description="Helical" evidence="2">
    <location>
        <begin position="21"/>
        <end position="40"/>
    </location>
</feature>
<comment type="function">
    <text evidence="1">Required for complete septum migration and engulfment of the forespore compartment during sporulation. Required for stabilizing and recruiting of SpoIIP to the septal membrane.</text>
</comment>
<comment type="subunit">
    <text evidence="1">Component of the MPD complex composed of SpoIIM, SpoIIP and SpoIID.</text>
</comment>